<evidence type="ECO:0000256" key="1">
    <source>
        <dbReference type="ARBA" id="ARBA00022692"/>
    </source>
</evidence>
<comment type="caution">
    <text evidence="6">The sequence shown here is derived from an EMBL/GenBank/DDBJ whole genome shotgun (WGS) entry which is preliminary data.</text>
</comment>
<proteinExistence type="inferred from homology"/>
<evidence type="ECO:0000256" key="5">
    <source>
        <dbReference type="SAM" id="MobiDB-lite"/>
    </source>
</evidence>
<name>A0AAV5RN78_STABA</name>
<dbReference type="GO" id="GO:0005739">
    <property type="term" value="C:mitochondrion"/>
    <property type="evidence" value="ECO:0007669"/>
    <property type="project" value="TreeGrafter"/>
</dbReference>
<evidence type="ECO:0000256" key="2">
    <source>
        <dbReference type="ARBA" id="ARBA00022989"/>
    </source>
</evidence>
<protein>
    <recommendedName>
        <fullName evidence="4">Altered inheritance of mitochondria protein 11</fullName>
    </recommendedName>
</protein>
<keyword evidence="7" id="KW-1185">Reference proteome</keyword>
<dbReference type="PANTHER" id="PTHR39136:SF1">
    <property type="entry name" value="ALTERED INHERITANCE OF MITOCHONDRIA PROTEIN 11"/>
    <property type="match status" value="1"/>
</dbReference>
<evidence type="ECO:0000313" key="6">
    <source>
        <dbReference type="EMBL" id="GMM52587.1"/>
    </source>
</evidence>
<evidence type="ECO:0000313" key="7">
    <source>
        <dbReference type="Proteomes" id="UP001362899"/>
    </source>
</evidence>
<keyword evidence="1 4" id="KW-0812">Transmembrane</keyword>
<dbReference type="EMBL" id="BTGC01000008">
    <property type="protein sequence ID" value="GMM52587.1"/>
    <property type="molecule type" value="Genomic_DNA"/>
</dbReference>
<dbReference type="InterPro" id="IPR038814">
    <property type="entry name" value="AIM11"/>
</dbReference>
<organism evidence="6 7">
    <name type="scientific">Starmerella bacillaris</name>
    <name type="common">Yeast</name>
    <name type="synonym">Candida zemplinina</name>
    <dbReference type="NCBI Taxonomy" id="1247836"/>
    <lineage>
        <taxon>Eukaryota</taxon>
        <taxon>Fungi</taxon>
        <taxon>Dikarya</taxon>
        <taxon>Ascomycota</taxon>
        <taxon>Saccharomycotina</taxon>
        <taxon>Dipodascomycetes</taxon>
        <taxon>Dipodascales</taxon>
        <taxon>Trichomonascaceae</taxon>
        <taxon>Starmerella</taxon>
    </lineage>
</organism>
<comment type="subcellular location">
    <subcellularLocation>
        <location evidence="4">Membrane</location>
        <topology evidence="4">Multi-pass membrane protein</topology>
    </subcellularLocation>
</comment>
<evidence type="ECO:0000256" key="3">
    <source>
        <dbReference type="ARBA" id="ARBA00023136"/>
    </source>
</evidence>
<dbReference type="AlphaFoldDB" id="A0AAV5RN78"/>
<feature type="region of interest" description="Disordered" evidence="5">
    <location>
        <begin position="136"/>
        <end position="165"/>
    </location>
</feature>
<dbReference type="Proteomes" id="UP001362899">
    <property type="component" value="Unassembled WGS sequence"/>
</dbReference>
<gene>
    <name evidence="4" type="primary">AIM11</name>
    <name evidence="6" type="ORF">DASB73_035500</name>
</gene>
<accession>A0AAV5RN78</accession>
<keyword evidence="3 4" id="KW-0472">Membrane</keyword>
<keyword evidence="2 4" id="KW-1133">Transmembrane helix</keyword>
<reference evidence="6 7" key="1">
    <citation type="journal article" date="2023" name="Elife">
        <title>Identification of key yeast species and microbe-microbe interactions impacting larval growth of Drosophila in the wild.</title>
        <authorList>
            <person name="Mure A."/>
            <person name="Sugiura Y."/>
            <person name="Maeda R."/>
            <person name="Honda K."/>
            <person name="Sakurai N."/>
            <person name="Takahashi Y."/>
            <person name="Watada M."/>
            <person name="Katoh T."/>
            <person name="Gotoh A."/>
            <person name="Gotoh Y."/>
            <person name="Taniguchi I."/>
            <person name="Nakamura K."/>
            <person name="Hayashi T."/>
            <person name="Katayama T."/>
            <person name="Uemura T."/>
            <person name="Hattori Y."/>
        </authorList>
    </citation>
    <scope>NUCLEOTIDE SEQUENCE [LARGE SCALE GENOMIC DNA]</scope>
    <source>
        <strain evidence="6 7">SB-73</strain>
    </source>
</reference>
<feature type="transmembrane region" description="Helical" evidence="4">
    <location>
        <begin position="42"/>
        <end position="60"/>
    </location>
</feature>
<comment type="similarity">
    <text evidence="4">Belongs to the AIM11 family.</text>
</comment>
<feature type="compositionally biased region" description="Basic and acidic residues" evidence="5">
    <location>
        <begin position="148"/>
        <end position="165"/>
    </location>
</feature>
<feature type="transmembrane region" description="Helical" evidence="4">
    <location>
        <begin position="92"/>
        <end position="113"/>
    </location>
</feature>
<dbReference type="PANTHER" id="PTHR39136">
    <property type="entry name" value="ALTERED INHERITANCE OF MITOCHONDRIA PROTEIN 11"/>
    <property type="match status" value="1"/>
</dbReference>
<dbReference type="GO" id="GO:0016020">
    <property type="term" value="C:membrane"/>
    <property type="evidence" value="ECO:0007669"/>
    <property type="project" value="UniProtKB-SubCell"/>
</dbReference>
<sequence>MWFKNLFKKETVQTVDAPKSLDSDLLLQETILSHNNRNFSKGVIATLVAGALTISAASVCKRSIASRKFVPQLFNSNILPPPFNPIREASRAVNYATLLAGSFFAFTMSTMFLSNGVGTFSELGHVLTKKYSRTDYSSLPQDQESQEVEDKLTSLLNRKSDTSKK</sequence>
<evidence type="ECO:0000256" key="4">
    <source>
        <dbReference type="RuleBase" id="RU367098"/>
    </source>
</evidence>